<proteinExistence type="predicted"/>
<feature type="region of interest" description="Disordered" evidence="1">
    <location>
        <begin position="50"/>
        <end position="83"/>
    </location>
</feature>
<dbReference type="RefSeq" id="WP_092868489.1">
    <property type="nucleotide sequence ID" value="NZ_FPCH01000003.1"/>
</dbReference>
<feature type="region of interest" description="Disordered" evidence="1">
    <location>
        <begin position="126"/>
        <end position="175"/>
    </location>
</feature>
<accession>A0A1I7NQS0</accession>
<dbReference type="EMBL" id="FPCH01000003">
    <property type="protein sequence ID" value="SFV37019.1"/>
    <property type="molecule type" value="Genomic_DNA"/>
</dbReference>
<evidence type="ECO:0000313" key="3">
    <source>
        <dbReference type="Proteomes" id="UP000199423"/>
    </source>
</evidence>
<evidence type="ECO:0000256" key="1">
    <source>
        <dbReference type="SAM" id="MobiDB-lite"/>
    </source>
</evidence>
<dbReference type="Proteomes" id="UP000199423">
    <property type="component" value="Unassembled WGS sequence"/>
</dbReference>
<reference evidence="3" key="1">
    <citation type="submission" date="2016-10" db="EMBL/GenBank/DDBJ databases">
        <authorList>
            <person name="Varghese N."/>
            <person name="Submissions S."/>
        </authorList>
    </citation>
    <scope>NUCLEOTIDE SEQUENCE [LARGE SCALE GENOMIC DNA]</scope>
    <source>
        <strain evidence="3">DSM 1565</strain>
    </source>
</reference>
<protein>
    <submittedName>
        <fullName evidence="2">Uncharacterized protein</fullName>
    </submittedName>
</protein>
<evidence type="ECO:0000313" key="2">
    <source>
        <dbReference type="EMBL" id="SFV37019.1"/>
    </source>
</evidence>
<gene>
    <name evidence="2" type="ORF">SAMN04488557_2951</name>
</gene>
<dbReference type="OrthoDB" id="7210901at2"/>
<sequence>MSISEKDAKSLLSHEEYEAVKSAYHPAIYALDRDGLRNLALRLEGYREKAKTFARQKRREAKGTAEPRGKSFPGTADQPAKKKQVFAHALKVVKKERARLHNLDVRAQNVEAAHRALALRRASQFTHHPQGDPTANPGQQAKGGRPKRVRTPGSKVGSILKANARAQAKRDHRPN</sequence>
<organism evidence="2 3">
    <name type="scientific">Hyphomicrobium facile</name>
    <dbReference type="NCBI Taxonomy" id="51670"/>
    <lineage>
        <taxon>Bacteria</taxon>
        <taxon>Pseudomonadati</taxon>
        <taxon>Pseudomonadota</taxon>
        <taxon>Alphaproteobacteria</taxon>
        <taxon>Hyphomicrobiales</taxon>
        <taxon>Hyphomicrobiaceae</taxon>
        <taxon>Hyphomicrobium</taxon>
    </lineage>
</organism>
<dbReference type="AlphaFoldDB" id="A0A1I7NQS0"/>
<keyword evidence="3" id="KW-1185">Reference proteome</keyword>
<name>A0A1I7NQS0_9HYPH</name>